<reference evidence="1" key="1">
    <citation type="journal article" date="2019" name="bioRxiv">
        <title>The Genome of the Zebra Mussel, Dreissena polymorpha: A Resource for Invasive Species Research.</title>
        <authorList>
            <person name="McCartney M.A."/>
            <person name="Auch B."/>
            <person name="Kono T."/>
            <person name="Mallez S."/>
            <person name="Zhang Y."/>
            <person name="Obille A."/>
            <person name="Becker A."/>
            <person name="Abrahante J.E."/>
            <person name="Garbe J."/>
            <person name="Badalamenti J.P."/>
            <person name="Herman A."/>
            <person name="Mangelson H."/>
            <person name="Liachko I."/>
            <person name="Sullivan S."/>
            <person name="Sone E.D."/>
            <person name="Koren S."/>
            <person name="Silverstein K.A.T."/>
            <person name="Beckman K.B."/>
            <person name="Gohl D.M."/>
        </authorList>
    </citation>
    <scope>NUCLEOTIDE SEQUENCE</scope>
    <source>
        <strain evidence="1">Duluth1</strain>
        <tissue evidence="1">Whole animal</tissue>
    </source>
</reference>
<reference evidence="1" key="2">
    <citation type="submission" date="2020-11" db="EMBL/GenBank/DDBJ databases">
        <authorList>
            <person name="McCartney M.A."/>
            <person name="Auch B."/>
            <person name="Kono T."/>
            <person name="Mallez S."/>
            <person name="Becker A."/>
            <person name="Gohl D.M."/>
            <person name="Silverstein K.A.T."/>
            <person name="Koren S."/>
            <person name="Bechman K.B."/>
            <person name="Herman A."/>
            <person name="Abrahante J.E."/>
            <person name="Garbe J."/>
        </authorList>
    </citation>
    <scope>NUCLEOTIDE SEQUENCE</scope>
    <source>
        <strain evidence="1">Duluth1</strain>
        <tissue evidence="1">Whole animal</tissue>
    </source>
</reference>
<dbReference type="EMBL" id="JAIWYP010000006">
    <property type="protein sequence ID" value="KAH3813792.1"/>
    <property type="molecule type" value="Genomic_DNA"/>
</dbReference>
<organism evidence="1 2">
    <name type="scientific">Dreissena polymorpha</name>
    <name type="common">Zebra mussel</name>
    <name type="synonym">Mytilus polymorpha</name>
    <dbReference type="NCBI Taxonomy" id="45954"/>
    <lineage>
        <taxon>Eukaryota</taxon>
        <taxon>Metazoa</taxon>
        <taxon>Spiralia</taxon>
        <taxon>Lophotrochozoa</taxon>
        <taxon>Mollusca</taxon>
        <taxon>Bivalvia</taxon>
        <taxon>Autobranchia</taxon>
        <taxon>Heteroconchia</taxon>
        <taxon>Euheterodonta</taxon>
        <taxon>Imparidentia</taxon>
        <taxon>Neoheterodontei</taxon>
        <taxon>Myida</taxon>
        <taxon>Dreissenoidea</taxon>
        <taxon>Dreissenidae</taxon>
        <taxon>Dreissena</taxon>
    </lineage>
</organism>
<evidence type="ECO:0000313" key="1">
    <source>
        <dbReference type="EMBL" id="KAH3813792.1"/>
    </source>
</evidence>
<comment type="caution">
    <text evidence="1">The sequence shown here is derived from an EMBL/GenBank/DDBJ whole genome shotgun (WGS) entry which is preliminary data.</text>
</comment>
<sequence>MQDEVRERDAVFGVLVVTGLRGLRCESAGFLIVEACVACHALTVYLMASRIVTERQTPAAPSVSSIVASSARSMNLL</sequence>
<dbReference type="Proteomes" id="UP000828390">
    <property type="component" value="Unassembled WGS sequence"/>
</dbReference>
<evidence type="ECO:0000313" key="2">
    <source>
        <dbReference type="Proteomes" id="UP000828390"/>
    </source>
</evidence>
<dbReference type="AlphaFoldDB" id="A0A9D4GBH0"/>
<gene>
    <name evidence="1" type="ORF">DPMN_142260</name>
</gene>
<protein>
    <submittedName>
        <fullName evidence="1">Uncharacterized protein</fullName>
    </submittedName>
</protein>
<name>A0A9D4GBH0_DREPO</name>
<proteinExistence type="predicted"/>
<accession>A0A9D4GBH0</accession>
<keyword evidence="2" id="KW-1185">Reference proteome</keyword>